<dbReference type="GO" id="GO:0004149">
    <property type="term" value="F:dihydrolipoyllysine-residue succinyltransferase activity"/>
    <property type="evidence" value="ECO:0007669"/>
    <property type="project" value="UniProtKB-EC"/>
</dbReference>
<dbReference type="InterPro" id="IPR003016">
    <property type="entry name" value="2-oxoA_DH_lipoyl-BS"/>
</dbReference>
<protein>
    <recommendedName>
        <fullName evidence="4">dihydrolipoyllysine-residue succinyltransferase</fullName>
        <ecNumber evidence="4">2.3.1.61</ecNumber>
    </recommendedName>
    <alternativeName>
        <fullName evidence="10">2-oxoglutarate dehydrogenase complex component E2</fullName>
    </alternativeName>
</protein>
<feature type="region of interest" description="Disordered" evidence="11">
    <location>
        <begin position="76"/>
        <end position="138"/>
    </location>
</feature>
<dbReference type="SUPFAM" id="SSF52777">
    <property type="entry name" value="CoA-dependent acyltransferases"/>
    <property type="match status" value="1"/>
</dbReference>
<accession>F0WI11</accession>
<feature type="domain" description="Lipoyl-binding" evidence="12">
    <location>
        <begin position="130"/>
        <end position="205"/>
    </location>
</feature>
<evidence type="ECO:0000256" key="8">
    <source>
        <dbReference type="ARBA" id="ARBA00022946"/>
    </source>
</evidence>
<feature type="compositionally biased region" description="Basic and acidic residues" evidence="11">
    <location>
        <begin position="264"/>
        <end position="282"/>
    </location>
</feature>
<evidence type="ECO:0000256" key="4">
    <source>
        <dbReference type="ARBA" id="ARBA00012945"/>
    </source>
</evidence>
<comment type="cofactor">
    <cofactor evidence="1">
        <name>(R)-lipoate</name>
        <dbReference type="ChEBI" id="CHEBI:83088"/>
    </cofactor>
</comment>
<evidence type="ECO:0000256" key="1">
    <source>
        <dbReference type="ARBA" id="ARBA00001938"/>
    </source>
</evidence>
<dbReference type="NCBIfam" id="TIGR01347">
    <property type="entry name" value="sucB"/>
    <property type="match status" value="1"/>
</dbReference>
<dbReference type="HOGENOM" id="CLU_016733_0_2_1"/>
<evidence type="ECO:0000256" key="7">
    <source>
        <dbReference type="ARBA" id="ARBA00022823"/>
    </source>
</evidence>
<dbReference type="GO" id="GO:0045252">
    <property type="term" value="C:oxoglutarate dehydrogenase complex"/>
    <property type="evidence" value="ECO:0007669"/>
    <property type="project" value="InterPro"/>
</dbReference>
<evidence type="ECO:0000256" key="11">
    <source>
        <dbReference type="SAM" id="MobiDB-lite"/>
    </source>
</evidence>
<dbReference type="CDD" id="cd06849">
    <property type="entry name" value="lipoyl_domain"/>
    <property type="match status" value="2"/>
</dbReference>
<feature type="compositionally biased region" description="Polar residues" evidence="11">
    <location>
        <begin position="98"/>
        <end position="120"/>
    </location>
</feature>
<sequence length="495" mass="54978">MYSTETINVPSMGDSISEGTVVEWVKQCGEFVEQDEVIVILETDKVSVDVRSPVSGVLEKQLATIDQNVNVGAPLFQLNTDTDRSVENDPKSSESKRNQNQNPEPSTQNQKSAQDSNQNSQKRKPTLHEGEVVRVPSMGDSISEGTIVQWVKEKGDHVKKDEVVVVIETDKVSVDIRSPKSGILEEMLAKVDEMVQIDAPLFRISLTNDPSSSEKVHQTPKQSAPPKTNTHSSPKAPEPKAKGQSASIEKETVKPLYQTPQRTTRREKMSRMRVRTSERLKESQNTAASLTTFQEVDMTNLMQLRKQYKESFESKHGVKLGFMSAFVKAASQALLFVPGVNAMIDDERQEIVYRDFVDMNVAVSTPKGLVTPVIRNTESLSFAEIEKQLTELADRARTGKITLEEMTGGNFTISNGGVFGSLMGTPIINLPQSGILGMHATKMRPVVVDGKIVARPMMYLALTYDHRIIDGREAVIFLKFIAETIQDPTRMLLDL</sequence>
<keyword evidence="6 13" id="KW-0808">Transferase</keyword>
<organism evidence="13">
    <name type="scientific">Albugo laibachii Nc14</name>
    <dbReference type="NCBI Taxonomy" id="890382"/>
    <lineage>
        <taxon>Eukaryota</taxon>
        <taxon>Sar</taxon>
        <taxon>Stramenopiles</taxon>
        <taxon>Oomycota</taxon>
        <taxon>Peronosporomycetes</taxon>
        <taxon>Albuginales</taxon>
        <taxon>Albuginaceae</taxon>
        <taxon>Albugo</taxon>
    </lineage>
</organism>
<reference evidence="13" key="2">
    <citation type="submission" date="2011-02" db="EMBL/GenBank/DDBJ databases">
        <authorList>
            <person name="MacLean D."/>
        </authorList>
    </citation>
    <scope>NUCLEOTIDE SEQUENCE</scope>
</reference>
<dbReference type="GO" id="GO:0033512">
    <property type="term" value="P:L-lysine catabolic process to acetyl-CoA via saccharopine"/>
    <property type="evidence" value="ECO:0007669"/>
    <property type="project" value="UniProtKB-UniPathway"/>
</dbReference>
<dbReference type="UniPathway" id="UPA00868">
    <property type="reaction ID" value="UER00840"/>
</dbReference>
<dbReference type="GO" id="GO:0006099">
    <property type="term" value="P:tricarboxylic acid cycle"/>
    <property type="evidence" value="ECO:0007669"/>
    <property type="project" value="UniProtKB-KW"/>
</dbReference>
<dbReference type="PROSITE" id="PS50968">
    <property type="entry name" value="BIOTINYL_LIPOYL"/>
    <property type="match status" value="2"/>
</dbReference>
<evidence type="ECO:0000256" key="2">
    <source>
        <dbReference type="ARBA" id="ARBA00005145"/>
    </source>
</evidence>
<dbReference type="EMBL" id="FR824151">
    <property type="protein sequence ID" value="CCA20888.1"/>
    <property type="molecule type" value="Genomic_DNA"/>
</dbReference>
<dbReference type="InterPro" id="IPR001078">
    <property type="entry name" value="2-oxoacid_DH_actylTfrase"/>
</dbReference>
<dbReference type="InterPro" id="IPR050537">
    <property type="entry name" value="2-oxoacid_dehydrogenase"/>
</dbReference>
<dbReference type="InterPro" id="IPR000089">
    <property type="entry name" value="Biotin_lipoyl"/>
</dbReference>
<dbReference type="PANTHER" id="PTHR43416:SF5">
    <property type="entry name" value="DIHYDROLIPOYLLYSINE-RESIDUE SUCCINYLTRANSFERASE COMPONENT OF 2-OXOGLUTARATE DEHYDROGENASE COMPLEX, MITOCHONDRIAL"/>
    <property type="match status" value="1"/>
</dbReference>
<gene>
    <name evidence="13" type="primary">AlNc14C106G6218</name>
    <name evidence="13" type="ORF">ALNC14_070310</name>
</gene>
<evidence type="ECO:0000256" key="10">
    <source>
        <dbReference type="ARBA" id="ARBA00032406"/>
    </source>
</evidence>
<feature type="compositionally biased region" description="Polar residues" evidence="11">
    <location>
        <begin position="218"/>
        <end position="233"/>
    </location>
</feature>
<keyword evidence="7" id="KW-0450">Lipoyl</keyword>
<dbReference type="Pfam" id="PF00198">
    <property type="entry name" value="2-oxoacid_dh"/>
    <property type="match status" value="1"/>
</dbReference>
<dbReference type="Gene3D" id="2.40.50.100">
    <property type="match status" value="2"/>
</dbReference>
<comment type="similarity">
    <text evidence="3">Belongs to the 2-oxoacid dehydrogenase family.</text>
</comment>
<dbReference type="InterPro" id="IPR011053">
    <property type="entry name" value="Single_hybrid_motif"/>
</dbReference>
<proteinExistence type="inferred from homology"/>
<dbReference type="PROSITE" id="PS00189">
    <property type="entry name" value="LIPOYL"/>
    <property type="match status" value="2"/>
</dbReference>
<reference evidence="13" key="1">
    <citation type="journal article" date="2011" name="PLoS Biol.">
        <title>Gene gain and loss during evolution of obligate parasitism in the white rust pathogen of Arabidopsis thaliana.</title>
        <authorList>
            <person name="Kemen E."/>
            <person name="Gardiner A."/>
            <person name="Schultz-Larsen T."/>
            <person name="Kemen A.C."/>
            <person name="Balmuth A.L."/>
            <person name="Robert-Seilaniantz A."/>
            <person name="Bailey K."/>
            <person name="Holub E."/>
            <person name="Studholme D.J."/>
            <person name="Maclean D."/>
            <person name="Jones J.D."/>
        </authorList>
    </citation>
    <scope>NUCLEOTIDE SEQUENCE</scope>
</reference>
<dbReference type="InterPro" id="IPR006255">
    <property type="entry name" value="SucB"/>
</dbReference>
<keyword evidence="8" id="KW-0809">Transit peptide</keyword>
<comment type="pathway">
    <text evidence="2">Amino-acid degradation; L-lysine degradation via saccharopine pathway; glutaryl-CoA from L-lysine: step 6/6.</text>
</comment>
<evidence type="ECO:0000256" key="3">
    <source>
        <dbReference type="ARBA" id="ARBA00007317"/>
    </source>
</evidence>
<feature type="region of interest" description="Disordered" evidence="11">
    <location>
        <begin position="206"/>
        <end position="286"/>
    </location>
</feature>
<evidence type="ECO:0000259" key="12">
    <source>
        <dbReference type="PROSITE" id="PS50968"/>
    </source>
</evidence>
<dbReference type="SUPFAM" id="SSF51230">
    <property type="entry name" value="Single hybrid motif"/>
    <property type="match status" value="2"/>
</dbReference>
<dbReference type="PANTHER" id="PTHR43416">
    <property type="entry name" value="DIHYDROLIPOYLLYSINE-RESIDUE SUCCINYLTRANSFERASE COMPONENT OF 2-OXOGLUTARATE DEHYDROGENASE COMPLEX, MITOCHONDRIAL-RELATED"/>
    <property type="match status" value="1"/>
</dbReference>
<keyword evidence="9" id="KW-0012">Acyltransferase</keyword>
<dbReference type="Gene3D" id="3.30.559.10">
    <property type="entry name" value="Chloramphenicol acetyltransferase-like domain"/>
    <property type="match status" value="1"/>
</dbReference>
<dbReference type="InterPro" id="IPR023213">
    <property type="entry name" value="CAT-like_dom_sf"/>
</dbReference>
<dbReference type="AlphaFoldDB" id="F0WI11"/>
<name>F0WI11_9STRA</name>
<dbReference type="FunFam" id="3.30.559.10:FF:000007">
    <property type="entry name" value="Dihydrolipoamide acetyltransferase component of pyruvate dehydrogenase complex"/>
    <property type="match status" value="1"/>
</dbReference>
<dbReference type="Pfam" id="PF00364">
    <property type="entry name" value="Biotin_lipoyl"/>
    <property type="match status" value="2"/>
</dbReference>
<keyword evidence="5" id="KW-0816">Tricarboxylic acid cycle</keyword>
<feature type="domain" description="Lipoyl-binding" evidence="12">
    <location>
        <begin position="4"/>
        <end position="79"/>
    </location>
</feature>
<evidence type="ECO:0000313" key="13">
    <source>
        <dbReference type="EMBL" id="CCA20888.1"/>
    </source>
</evidence>
<feature type="compositionally biased region" description="Basic and acidic residues" evidence="11">
    <location>
        <begin position="81"/>
        <end position="97"/>
    </location>
</feature>
<dbReference type="GO" id="GO:0005739">
    <property type="term" value="C:mitochondrion"/>
    <property type="evidence" value="ECO:0007669"/>
    <property type="project" value="TreeGrafter"/>
</dbReference>
<evidence type="ECO:0000256" key="9">
    <source>
        <dbReference type="ARBA" id="ARBA00023315"/>
    </source>
</evidence>
<dbReference type="EC" id="2.3.1.61" evidence="4"/>
<evidence type="ECO:0000256" key="5">
    <source>
        <dbReference type="ARBA" id="ARBA00022532"/>
    </source>
</evidence>
<evidence type="ECO:0000256" key="6">
    <source>
        <dbReference type="ARBA" id="ARBA00022679"/>
    </source>
</evidence>